<evidence type="ECO:0000313" key="10">
    <source>
        <dbReference type="Proteomes" id="UP001139035"/>
    </source>
</evidence>
<dbReference type="GO" id="GO:0016491">
    <property type="term" value="F:oxidoreductase activity"/>
    <property type="evidence" value="ECO:0007669"/>
    <property type="project" value="UniProtKB-KW"/>
</dbReference>
<dbReference type="CDD" id="cd03023">
    <property type="entry name" value="DsbA_Com1_like"/>
    <property type="match status" value="1"/>
</dbReference>
<feature type="domain" description="Thioredoxin" evidence="8">
    <location>
        <begin position="23"/>
        <end position="203"/>
    </location>
</feature>
<evidence type="ECO:0000256" key="2">
    <source>
        <dbReference type="ARBA" id="ARBA00005791"/>
    </source>
</evidence>
<dbReference type="PANTHER" id="PTHR13887">
    <property type="entry name" value="GLUTATHIONE S-TRANSFERASE KAPPA"/>
    <property type="match status" value="1"/>
</dbReference>
<feature type="signal peptide" evidence="7">
    <location>
        <begin position="1"/>
        <end position="28"/>
    </location>
</feature>
<keyword evidence="4" id="KW-0560">Oxidoreductase</keyword>
<evidence type="ECO:0000256" key="6">
    <source>
        <dbReference type="ARBA" id="ARBA00023284"/>
    </source>
</evidence>
<proteinExistence type="inferred from homology"/>
<dbReference type="PROSITE" id="PS51318">
    <property type="entry name" value="TAT"/>
    <property type="match status" value="1"/>
</dbReference>
<feature type="chain" id="PRO_5040963832" evidence="7">
    <location>
        <begin position="29"/>
        <end position="204"/>
    </location>
</feature>
<dbReference type="PANTHER" id="PTHR13887:SF14">
    <property type="entry name" value="DISULFIDE BOND FORMATION PROTEIN D"/>
    <property type="match status" value="1"/>
</dbReference>
<keyword evidence="6" id="KW-0676">Redox-active center</keyword>
<evidence type="ECO:0000259" key="8">
    <source>
        <dbReference type="PROSITE" id="PS51352"/>
    </source>
</evidence>
<comment type="function">
    <text evidence="1">May be required for disulfide bond formation in some proteins.</text>
</comment>
<dbReference type="Pfam" id="PF13462">
    <property type="entry name" value="Thioredoxin_4"/>
    <property type="match status" value="1"/>
</dbReference>
<dbReference type="InterPro" id="IPR036249">
    <property type="entry name" value="Thioredoxin-like_sf"/>
</dbReference>
<evidence type="ECO:0000256" key="1">
    <source>
        <dbReference type="ARBA" id="ARBA00003565"/>
    </source>
</evidence>
<dbReference type="Proteomes" id="UP001139035">
    <property type="component" value="Unassembled WGS sequence"/>
</dbReference>
<evidence type="ECO:0000313" key="9">
    <source>
        <dbReference type="EMBL" id="MCE7030178.1"/>
    </source>
</evidence>
<keyword evidence="10" id="KW-1185">Reference proteome</keyword>
<evidence type="ECO:0000256" key="5">
    <source>
        <dbReference type="ARBA" id="ARBA00023157"/>
    </source>
</evidence>
<accession>A0A9X1TDJ0</accession>
<gene>
    <name evidence="9" type="ORF">LZD57_19490</name>
</gene>
<dbReference type="AlphaFoldDB" id="A0A9X1TDJ0"/>
<evidence type="ECO:0000256" key="3">
    <source>
        <dbReference type="ARBA" id="ARBA00022729"/>
    </source>
</evidence>
<dbReference type="InterPro" id="IPR006311">
    <property type="entry name" value="TAT_signal"/>
</dbReference>
<comment type="similarity">
    <text evidence="2">Belongs to the thioredoxin family. DsbA subfamily.</text>
</comment>
<evidence type="ECO:0000256" key="4">
    <source>
        <dbReference type="ARBA" id="ARBA00023002"/>
    </source>
</evidence>
<dbReference type="EMBL" id="JAJUWU010000021">
    <property type="protein sequence ID" value="MCE7030178.1"/>
    <property type="molecule type" value="Genomic_DNA"/>
</dbReference>
<keyword evidence="5" id="KW-1015">Disulfide bond</keyword>
<evidence type="ECO:0000256" key="7">
    <source>
        <dbReference type="SAM" id="SignalP"/>
    </source>
</evidence>
<dbReference type="InterPro" id="IPR012336">
    <property type="entry name" value="Thioredoxin-like_fold"/>
</dbReference>
<dbReference type="RefSeq" id="WP_233721256.1">
    <property type="nucleotide sequence ID" value="NZ_JAJUWU010000021.1"/>
</dbReference>
<dbReference type="SUPFAM" id="SSF52833">
    <property type="entry name" value="Thioredoxin-like"/>
    <property type="match status" value="1"/>
</dbReference>
<keyword evidence="3 7" id="KW-0732">Signal</keyword>
<comment type="caution">
    <text evidence="9">The sequence shown here is derived from an EMBL/GenBank/DDBJ whole genome shotgun (WGS) entry which is preliminary data.</text>
</comment>
<dbReference type="InterPro" id="IPR013766">
    <property type="entry name" value="Thioredoxin_domain"/>
</dbReference>
<name>A0A9X1TDJ0_9HYPH</name>
<dbReference type="Gene3D" id="3.40.30.10">
    <property type="entry name" value="Glutaredoxin"/>
    <property type="match status" value="1"/>
</dbReference>
<protein>
    <submittedName>
        <fullName evidence="9">DsbA family protein</fullName>
    </submittedName>
</protein>
<organism evidence="9 10">
    <name type="scientific">Jiella avicenniae</name>
    <dbReference type="NCBI Taxonomy" id="2907202"/>
    <lineage>
        <taxon>Bacteria</taxon>
        <taxon>Pseudomonadati</taxon>
        <taxon>Pseudomonadota</taxon>
        <taxon>Alphaproteobacteria</taxon>
        <taxon>Hyphomicrobiales</taxon>
        <taxon>Aurantimonadaceae</taxon>
        <taxon>Jiella</taxon>
    </lineage>
</organism>
<reference evidence="9" key="1">
    <citation type="submission" date="2022-01" db="EMBL/GenBank/DDBJ databases">
        <title>Jiella avicenniae sp. nov., a novel endophytic bacterium isolated from bark of Avicennia marina.</title>
        <authorList>
            <person name="Tuo L."/>
        </authorList>
    </citation>
    <scope>NUCLEOTIDE SEQUENCE</scope>
    <source>
        <strain evidence="9">CBK1P-4</strain>
    </source>
</reference>
<dbReference type="PROSITE" id="PS51352">
    <property type="entry name" value="THIOREDOXIN_2"/>
    <property type="match status" value="1"/>
</dbReference>
<sequence>MPSKLDRRTFLATTLTSGALLAAGESVAAPDPMSKEAVLHDPEAPILGNPKGSVTLVEYFDYQCPYCKKSYPQIMDLVRRDGDIRFVMKDWPIFGAASLYAAHLTLAAGKHRPQALDALIRTDGRLSPQSIDDTLAKAGFDVAALKQNYRRDKAKIDGLLRRNDTQAGGFGFNGTPAFVAGTVIFPGVPRMEDLKSALDRGRAG</sequence>